<name>A0A6L2L2Q9_TANCI</name>
<evidence type="ECO:0000259" key="1">
    <source>
        <dbReference type="Pfam" id="PF10551"/>
    </source>
</evidence>
<dbReference type="PANTHER" id="PTHR47718">
    <property type="entry name" value="OS01G0519700 PROTEIN"/>
    <property type="match status" value="1"/>
</dbReference>
<organism evidence="2">
    <name type="scientific">Tanacetum cinerariifolium</name>
    <name type="common">Dalmatian daisy</name>
    <name type="synonym">Chrysanthemum cinerariifolium</name>
    <dbReference type="NCBI Taxonomy" id="118510"/>
    <lineage>
        <taxon>Eukaryota</taxon>
        <taxon>Viridiplantae</taxon>
        <taxon>Streptophyta</taxon>
        <taxon>Embryophyta</taxon>
        <taxon>Tracheophyta</taxon>
        <taxon>Spermatophyta</taxon>
        <taxon>Magnoliopsida</taxon>
        <taxon>eudicotyledons</taxon>
        <taxon>Gunneridae</taxon>
        <taxon>Pentapetalae</taxon>
        <taxon>asterids</taxon>
        <taxon>campanulids</taxon>
        <taxon>Asterales</taxon>
        <taxon>Asteraceae</taxon>
        <taxon>Asteroideae</taxon>
        <taxon>Anthemideae</taxon>
        <taxon>Anthemidinae</taxon>
        <taxon>Tanacetum</taxon>
    </lineage>
</organism>
<gene>
    <name evidence="2" type="ORF">Tci_026463</name>
</gene>
<dbReference type="AlphaFoldDB" id="A0A6L2L2Q9"/>
<comment type="caution">
    <text evidence="2">The sequence shown here is derived from an EMBL/GenBank/DDBJ whole genome shotgun (WGS) entry which is preliminary data.</text>
</comment>
<evidence type="ECO:0000313" key="2">
    <source>
        <dbReference type="EMBL" id="GEU54485.1"/>
    </source>
</evidence>
<dbReference type="InterPro" id="IPR018289">
    <property type="entry name" value="MULE_transposase_dom"/>
</dbReference>
<reference evidence="2" key="1">
    <citation type="journal article" date="2019" name="Sci. Rep.">
        <title>Draft genome of Tanacetum cinerariifolium, the natural source of mosquito coil.</title>
        <authorList>
            <person name="Yamashiro T."/>
            <person name="Shiraishi A."/>
            <person name="Satake H."/>
            <person name="Nakayama K."/>
        </authorList>
    </citation>
    <scope>NUCLEOTIDE SEQUENCE</scope>
</reference>
<dbReference type="PANTHER" id="PTHR47718:SF12">
    <property type="entry name" value="PROTEIN FAR1-RELATED SEQUENCE"/>
    <property type="match status" value="1"/>
</dbReference>
<protein>
    <submittedName>
        <fullName evidence="2">Protein FAR1-related sequence 5</fullName>
    </submittedName>
</protein>
<accession>A0A6L2L2Q9</accession>
<proteinExistence type="predicted"/>
<feature type="domain" description="MULE transposase" evidence="1">
    <location>
        <begin position="37"/>
        <end position="104"/>
    </location>
</feature>
<dbReference type="EMBL" id="BKCJ010003339">
    <property type="protein sequence ID" value="GEU54485.1"/>
    <property type="molecule type" value="Genomic_DNA"/>
</dbReference>
<sequence length="532" mass="61965">MLIHKMENRKKNVSDFSFDYFVKSAEHSAIFWADEVSKYNMVFIPFTAIDNHRKCVTVVTGLLKNETTKSYIWLLKSFIKAFEISPSIVVTDQDRAMRNAIEAELLGRSIGYACGTSPKSFLLRNFYLFLIYFFFLQICVKIYDETDLKEKLNKIIWNMYIGPEEFEYRWGKLMEEFKLDNHKWLTKMFNIHSTWIPAYFIDSPLCGLMMMTSRSETMEKQRHIQERMDHKTIDTVPKLKSFLKIERHASNVYTRYLFELVQKELFFALWHCQIDSKSLVEGSEVCIIKESPYVYEMLKKKKKSQSRDKCKYVDKCKDKVEEDNPVDLFFKKDGLYKTKNLIPAALRNKRNRYSEKNVVVENFANDATSIVDYCVHLLSKDEPRLDAFVEKLKSLKKYVEADCLNPPSKNKTDNLEQLVGVLKPPVVEVNNPTIGSTKGQKKLCIKGGKEKAIEKSLKGRNSCSLCGGTDHNKRTCPGRFEVEDEVVLQKKVCQEEVVVQKEVCQEEVVQGKVDLAEDEEELVEEDEVLIHE</sequence>
<dbReference type="Pfam" id="PF10551">
    <property type="entry name" value="MULE"/>
    <property type="match status" value="1"/>
</dbReference>